<comment type="caution">
    <text evidence="1">The sequence shown here is derived from an EMBL/GenBank/DDBJ whole genome shotgun (WGS) entry which is preliminary data.</text>
</comment>
<proteinExistence type="predicted"/>
<organism evidence="1 2">
    <name type="scientific">Streptomyces roseolilacinus</name>
    <dbReference type="NCBI Taxonomy" id="66904"/>
    <lineage>
        <taxon>Bacteria</taxon>
        <taxon>Bacillati</taxon>
        <taxon>Actinomycetota</taxon>
        <taxon>Actinomycetes</taxon>
        <taxon>Kitasatosporales</taxon>
        <taxon>Streptomycetaceae</taxon>
        <taxon>Streptomyces</taxon>
    </lineage>
</organism>
<accession>A0A918B089</accession>
<keyword evidence="2" id="KW-1185">Reference proteome</keyword>
<gene>
    <name evidence="1" type="ORF">GCM10010249_30720</name>
</gene>
<reference evidence="1" key="2">
    <citation type="submission" date="2020-09" db="EMBL/GenBank/DDBJ databases">
        <authorList>
            <person name="Sun Q."/>
            <person name="Ohkuma M."/>
        </authorList>
    </citation>
    <scope>NUCLEOTIDE SEQUENCE</scope>
    <source>
        <strain evidence="1">JCM 4335</strain>
    </source>
</reference>
<reference evidence="1" key="1">
    <citation type="journal article" date="2014" name="Int. J. Syst. Evol. Microbiol.">
        <title>Complete genome sequence of Corynebacterium casei LMG S-19264T (=DSM 44701T), isolated from a smear-ripened cheese.</title>
        <authorList>
            <consortium name="US DOE Joint Genome Institute (JGI-PGF)"/>
            <person name="Walter F."/>
            <person name="Albersmeier A."/>
            <person name="Kalinowski J."/>
            <person name="Ruckert C."/>
        </authorList>
    </citation>
    <scope>NUCLEOTIDE SEQUENCE</scope>
    <source>
        <strain evidence="1">JCM 4335</strain>
    </source>
</reference>
<evidence type="ECO:0000313" key="1">
    <source>
        <dbReference type="EMBL" id="GGQ09913.1"/>
    </source>
</evidence>
<dbReference type="AlphaFoldDB" id="A0A918B089"/>
<protein>
    <submittedName>
        <fullName evidence="1">Uncharacterized protein</fullName>
    </submittedName>
</protein>
<dbReference type="Proteomes" id="UP000654123">
    <property type="component" value="Unassembled WGS sequence"/>
</dbReference>
<evidence type="ECO:0000313" key="2">
    <source>
        <dbReference type="Proteomes" id="UP000654123"/>
    </source>
</evidence>
<dbReference type="EMBL" id="BMSV01000005">
    <property type="protein sequence ID" value="GGQ09913.1"/>
    <property type="molecule type" value="Genomic_DNA"/>
</dbReference>
<name>A0A918B089_9ACTN</name>
<sequence length="58" mass="6147">MTLAAAAIAAATTVSRRGREFMLMVTSMKGSFEQMNDSIHGRAAVMALPFDASVRVTA</sequence>